<dbReference type="InterPro" id="IPR011330">
    <property type="entry name" value="Glyco_hydro/deAcase_b/a-brl"/>
</dbReference>
<dbReference type="PANTHER" id="PTHR46471">
    <property type="entry name" value="CHITIN DEACETYLASE"/>
    <property type="match status" value="1"/>
</dbReference>
<dbReference type="PROSITE" id="PS50941">
    <property type="entry name" value="CHIT_BIND_I_2"/>
    <property type="match status" value="3"/>
</dbReference>
<evidence type="ECO:0000256" key="6">
    <source>
        <dbReference type="ARBA" id="ARBA00023277"/>
    </source>
</evidence>
<evidence type="ECO:0000259" key="9">
    <source>
        <dbReference type="PROSITE" id="PS50941"/>
    </source>
</evidence>
<dbReference type="CDD" id="cd10951">
    <property type="entry name" value="CE4_ClCDA_like"/>
    <property type="match status" value="1"/>
</dbReference>
<dbReference type="Pfam" id="PF01522">
    <property type="entry name" value="Polysacc_deac_1"/>
    <property type="match status" value="1"/>
</dbReference>
<gene>
    <name evidence="11" type="ORF">K444DRAFT_604077</name>
</gene>
<dbReference type="GO" id="GO:0046872">
    <property type="term" value="F:metal ion binding"/>
    <property type="evidence" value="ECO:0007669"/>
    <property type="project" value="UniProtKB-KW"/>
</dbReference>
<comment type="cofactor">
    <cofactor evidence="1">
        <name>Co(2+)</name>
        <dbReference type="ChEBI" id="CHEBI:48828"/>
    </cofactor>
</comment>
<keyword evidence="8" id="KW-1015">Disulfide bond</keyword>
<reference evidence="11 12" key="1">
    <citation type="submission" date="2016-04" db="EMBL/GenBank/DDBJ databases">
        <title>A degradative enzymes factory behind the ericoid mycorrhizal symbiosis.</title>
        <authorList>
            <consortium name="DOE Joint Genome Institute"/>
            <person name="Martino E."/>
            <person name="Morin E."/>
            <person name="Grelet G."/>
            <person name="Kuo A."/>
            <person name="Kohler A."/>
            <person name="Daghino S."/>
            <person name="Barry K."/>
            <person name="Choi C."/>
            <person name="Cichocki N."/>
            <person name="Clum A."/>
            <person name="Copeland A."/>
            <person name="Hainaut M."/>
            <person name="Haridas S."/>
            <person name="Labutti K."/>
            <person name="Lindquist E."/>
            <person name="Lipzen A."/>
            <person name="Khouja H.-R."/>
            <person name="Murat C."/>
            <person name="Ohm R."/>
            <person name="Olson A."/>
            <person name="Spatafora J."/>
            <person name="Veneault-Fourrey C."/>
            <person name="Henrissat B."/>
            <person name="Grigoriev I."/>
            <person name="Martin F."/>
            <person name="Perotto S."/>
        </authorList>
    </citation>
    <scope>NUCLEOTIDE SEQUENCE [LARGE SCALE GENOMIC DNA]</scope>
    <source>
        <strain evidence="11 12">E</strain>
    </source>
</reference>
<keyword evidence="3" id="KW-0479">Metal-binding</keyword>
<evidence type="ECO:0000313" key="11">
    <source>
        <dbReference type="EMBL" id="PMD50663.1"/>
    </source>
</evidence>
<dbReference type="CDD" id="cd11618">
    <property type="entry name" value="ChtBD1_1"/>
    <property type="match status" value="2"/>
</dbReference>
<evidence type="ECO:0000256" key="1">
    <source>
        <dbReference type="ARBA" id="ARBA00001941"/>
    </source>
</evidence>
<dbReference type="PROSITE" id="PS51677">
    <property type="entry name" value="NODB"/>
    <property type="match status" value="1"/>
</dbReference>
<dbReference type="AlphaFoldDB" id="A0A2J6SIT4"/>
<dbReference type="Pfam" id="PF00187">
    <property type="entry name" value="Chitin_bind_1"/>
    <property type="match status" value="1"/>
</dbReference>
<feature type="domain" description="Chitin-binding type-1" evidence="9">
    <location>
        <begin position="481"/>
        <end position="526"/>
    </location>
</feature>
<dbReference type="SUPFAM" id="SSF88713">
    <property type="entry name" value="Glycoside hydrolase/deacetylase"/>
    <property type="match status" value="1"/>
</dbReference>
<dbReference type="SUPFAM" id="SSF57016">
    <property type="entry name" value="Plant lectins/antimicrobial peptides"/>
    <property type="match status" value="3"/>
</dbReference>
<feature type="disulfide bond" evidence="8">
    <location>
        <begin position="75"/>
        <end position="87"/>
    </location>
</feature>
<dbReference type="RefSeq" id="XP_024727567.1">
    <property type="nucleotide sequence ID" value="XM_024878794.1"/>
</dbReference>
<accession>A0A2J6SIT4</accession>
<dbReference type="STRING" id="1095630.A0A2J6SIT4"/>
<evidence type="ECO:0000256" key="3">
    <source>
        <dbReference type="ARBA" id="ARBA00022723"/>
    </source>
</evidence>
<dbReference type="OrthoDB" id="407355at2759"/>
<keyword evidence="6" id="KW-0119">Carbohydrate metabolism</keyword>
<dbReference type="InParanoid" id="A0A2J6SIT4"/>
<dbReference type="InterPro" id="IPR002509">
    <property type="entry name" value="NODB_dom"/>
</dbReference>
<keyword evidence="4" id="KW-0732">Signal</keyword>
<evidence type="ECO:0000256" key="8">
    <source>
        <dbReference type="PROSITE-ProRule" id="PRU00261"/>
    </source>
</evidence>
<dbReference type="GO" id="GO:0016810">
    <property type="term" value="F:hydrolase activity, acting on carbon-nitrogen (but not peptide) bonds"/>
    <property type="evidence" value="ECO:0007669"/>
    <property type="project" value="InterPro"/>
</dbReference>
<dbReference type="InterPro" id="IPR018371">
    <property type="entry name" value="Chitin-binding_1_CS"/>
</dbReference>
<sequence length="526" mass="55348">MLTYLSTGLLLFSDVSRPASQFAAAHGTGFRIRSSPSQDELNVHFGEGEEVRSLPELHLLGRRGPQSCGAGVGSCPAGQCCSSGGLCGTGTSYCEGPDCQLDYGPACDGNIAPPGSSTLSVPRPLWGNQVYGGRGLFHCQTPGTIALTFDDGPYLYTQTVLDTLQKYKATATFFITGNNIGKGRIDDPTLPWPGILRSMYAAGHQLASHTWTHQDLSLTNATQRQNQMVYNEMAFRNIFGWFPTYMRPPFTSCSYASGCEDHMAALGYHMIYLDIDTKDYINDSPNLIQNSKDYFSGNVSGNAANSSYLSLSHDTHFQTAINLTEFMLQTLQARGFRAVSVGECLGDPKINWYRNATNGAALSSSVSSSSSTASSSPAAQTPTISSSISISITTSTTTLKTSTTSSRTSSSVSSSPTALVITKDGSCSSRSGGLYTCKGSAWGDCCSAYGWCGKTSAYCSGGCLPSYGTCALSTGVIVSANGMCGSAVNQTCLGSTYGNCCSKYGFCGNTTAYCATGCQAGFGTCS</sequence>
<dbReference type="Gene3D" id="3.20.20.370">
    <property type="entry name" value="Glycoside hydrolase/deacetylase"/>
    <property type="match status" value="1"/>
</dbReference>
<dbReference type="InterPro" id="IPR036861">
    <property type="entry name" value="Endochitinase-like_sf"/>
</dbReference>
<feature type="domain" description="NodB homology" evidence="10">
    <location>
        <begin position="143"/>
        <end position="339"/>
    </location>
</feature>
<keyword evidence="2 8" id="KW-0147">Chitin-binding</keyword>
<keyword evidence="5" id="KW-0378">Hydrolase</keyword>
<feature type="disulfide bond" evidence="8">
    <location>
        <begin position="500"/>
        <end position="514"/>
    </location>
</feature>
<name>A0A2J6SIT4_9HELO</name>
<dbReference type="FunCoup" id="A0A2J6SIT4">
    <property type="interactions" value="54"/>
</dbReference>
<dbReference type="InterPro" id="IPR001002">
    <property type="entry name" value="Chitin-bd_1"/>
</dbReference>
<dbReference type="Proteomes" id="UP000235371">
    <property type="component" value="Unassembled WGS sequence"/>
</dbReference>
<dbReference type="PROSITE" id="PS00026">
    <property type="entry name" value="CHIT_BIND_I_1"/>
    <property type="match status" value="1"/>
</dbReference>
<keyword evidence="7" id="KW-0170">Cobalt</keyword>
<dbReference type="Gene3D" id="3.30.60.10">
    <property type="entry name" value="Endochitinase-like"/>
    <property type="match status" value="3"/>
</dbReference>
<comment type="caution">
    <text evidence="8">Lacks conserved residue(s) required for the propagation of feature annotation.</text>
</comment>
<dbReference type="GO" id="GO:0005975">
    <property type="term" value="P:carbohydrate metabolic process"/>
    <property type="evidence" value="ECO:0007669"/>
    <property type="project" value="InterPro"/>
</dbReference>
<dbReference type="EMBL" id="KZ613913">
    <property type="protein sequence ID" value="PMD50663.1"/>
    <property type="molecule type" value="Genomic_DNA"/>
</dbReference>
<protein>
    <submittedName>
        <fullName evidence="11">Carbohydrate esterase family 4 protein</fullName>
    </submittedName>
</protein>
<proteinExistence type="predicted"/>
<dbReference type="CDD" id="cd00035">
    <property type="entry name" value="ChtBD1"/>
    <property type="match status" value="1"/>
</dbReference>
<evidence type="ECO:0000256" key="5">
    <source>
        <dbReference type="ARBA" id="ARBA00022801"/>
    </source>
</evidence>
<keyword evidence="12" id="KW-1185">Reference proteome</keyword>
<organism evidence="11 12">
    <name type="scientific">Hyaloscypha bicolor E</name>
    <dbReference type="NCBI Taxonomy" id="1095630"/>
    <lineage>
        <taxon>Eukaryota</taxon>
        <taxon>Fungi</taxon>
        <taxon>Dikarya</taxon>
        <taxon>Ascomycota</taxon>
        <taxon>Pezizomycotina</taxon>
        <taxon>Leotiomycetes</taxon>
        <taxon>Helotiales</taxon>
        <taxon>Hyaloscyphaceae</taxon>
        <taxon>Hyaloscypha</taxon>
        <taxon>Hyaloscypha bicolor</taxon>
    </lineage>
</organism>
<evidence type="ECO:0000256" key="4">
    <source>
        <dbReference type="ARBA" id="ARBA00022729"/>
    </source>
</evidence>
<evidence type="ECO:0000313" key="12">
    <source>
        <dbReference type="Proteomes" id="UP000235371"/>
    </source>
</evidence>
<dbReference type="SMART" id="SM00270">
    <property type="entry name" value="ChtBD1"/>
    <property type="match status" value="3"/>
</dbReference>
<feature type="disulfide bond" evidence="8">
    <location>
        <begin position="445"/>
        <end position="459"/>
    </location>
</feature>
<dbReference type="PANTHER" id="PTHR46471:SF4">
    <property type="entry name" value="CHITIN DEACETYLASE"/>
    <property type="match status" value="1"/>
</dbReference>
<dbReference type="GeneID" id="36586871"/>
<dbReference type="GO" id="GO:0008061">
    <property type="term" value="F:chitin binding"/>
    <property type="evidence" value="ECO:0007669"/>
    <property type="project" value="UniProtKB-UniRule"/>
</dbReference>
<evidence type="ECO:0000256" key="7">
    <source>
        <dbReference type="ARBA" id="ARBA00023285"/>
    </source>
</evidence>
<feature type="domain" description="Chitin-binding type-1" evidence="9">
    <location>
        <begin position="65"/>
        <end position="109"/>
    </location>
</feature>
<feature type="domain" description="Chitin-binding type-1" evidence="9">
    <location>
        <begin position="424"/>
        <end position="472"/>
    </location>
</feature>
<evidence type="ECO:0000256" key="2">
    <source>
        <dbReference type="ARBA" id="ARBA00022669"/>
    </source>
</evidence>
<evidence type="ECO:0000259" key="10">
    <source>
        <dbReference type="PROSITE" id="PS51677"/>
    </source>
</evidence>
<feature type="disulfide bond" evidence="8">
    <location>
        <begin position="80"/>
        <end position="94"/>
    </location>
</feature>